<accession>A0ABV0CD57</accession>
<dbReference type="RefSeq" id="WP_346787254.1">
    <property type="nucleotide sequence ID" value="NZ_JAYFSJ010000001.1"/>
</dbReference>
<proteinExistence type="predicted"/>
<evidence type="ECO:0000256" key="1">
    <source>
        <dbReference type="SAM" id="MobiDB-lite"/>
    </source>
</evidence>
<protein>
    <recommendedName>
        <fullName evidence="4">DUF4404 domain-containing protein</fullName>
    </recommendedName>
</protein>
<evidence type="ECO:0000313" key="2">
    <source>
        <dbReference type="EMBL" id="MEN7429131.1"/>
    </source>
</evidence>
<gene>
    <name evidence="2" type="ORF">VA599_00145</name>
</gene>
<dbReference type="Proteomes" id="UP001405405">
    <property type="component" value="Unassembled WGS sequence"/>
</dbReference>
<evidence type="ECO:0008006" key="4">
    <source>
        <dbReference type="Google" id="ProtNLM"/>
    </source>
</evidence>
<name>A0ABV0CD57_9NEIS</name>
<evidence type="ECO:0000313" key="3">
    <source>
        <dbReference type="Proteomes" id="UP001405405"/>
    </source>
</evidence>
<organism evidence="2 3">
    <name type="scientific">Chromobacterium indicum</name>
    <dbReference type="NCBI Taxonomy" id="3110228"/>
    <lineage>
        <taxon>Bacteria</taxon>
        <taxon>Pseudomonadati</taxon>
        <taxon>Pseudomonadota</taxon>
        <taxon>Betaproteobacteria</taxon>
        <taxon>Neisseriales</taxon>
        <taxon>Chromobacteriaceae</taxon>
        <taxon>Chromobacterium</taxon>
    </lineage>
</organism>
<comment type="caution">
    <text evidence="2">The sequence shown here is derived from an EMBL/GenBank/DDBJ whole genome shotgun (WGS) entry which is preliminary data.</text>
</comment>
<sequence length="122" mass="12891">MEPIDKAGILQRLLGGKPAAGSRKSASGRKAPDGGKAPDAAVVLRKQIAGQLRSIDPAWPDAEQRALEVHVRALLAQELGAGAASDPAFGGLVADVAETIRQHPRFETLAAYLRQQLQQAHK</sequence>
<keyword evidence="3" id="KW-1185">Reference proteome</keyword>
<feature type="region of interest" description="Disordered" evidence="1">
    <location>
        <begin position="13"/>
        <end position="38"/>
    </location>
</feature>
<dbReference type="EMBL" id="JAYFSJ010000001">
    <property type="protein sequence ID" value="MEN7429131.1"/>
    <property type="molecule type" value="Genomic_DNA"/>
</dbReference>
<reference evidence="2 3" key="1">
    <citation type="submission" date="2023-12" db="EMBL/GenBank/DDBJ databases">
        <title>Chromobacterium sp. strain TRC.1.1.SA producing antimicrobial pigment.</title>
        <authorList>
            <person name="Verma N."/>
            <person name="Choksket S."/>
            <person name="Pinnaka A.K."/>
            <person name="Korpole S."/>
        </authorList>
    </citation>
    <scope>NUCLEOTIDE SEQUENCE [LARGE SCALE GENOMIC DNA]</scope>
    <source>
        <strain evidence="2 3">TRC1.1.SA</strain>
    </source>
</reference>